<dbReference type="PANTHER" id="PTHR43357:SF3">
    <property type="entry name" value="FE(3+)-TRANSPORT SYSTEM PERMEASE PROTEIN FBPB 2"/>
    <property type="match status" value="1"/>
</dbReference>
<feature type="transmembrane region" description="Helical" evidence="8">
    <location>
        <begin position="12"/>
        <end position="37"/>
    </location>
</feature>
<comment type="caution">
    <text evidence="10">The sequence shown here is derived from an EMBL/GenBank/DDBJ whole genome shotgun (WGS) entry which is preliminary data.</text>
</comment>
<gene>
    <name evidence="10" type="ORF">HMPREF9470_00290</name>
</gene>
<dbReference type="RefSeq" id="WP_045092977.1">
    <property type="nucleotide sequence ID" value="NZ_KQ235875.1"/>
</dbReference>
<keyword evidence="4" id="KW-0997">Cell inner membrane</keyword>
<feature type="transmembrane region" description="Helical" evidence="8">
    <location>
        <begin position="457"/>
        <end position="478"/>
    </location>
</feature>
<evidence type="ECO:0000256" key="2">
    <source>
        <dbReference type="ARBA" id="ARBA00022448"/>
    </source>
</evidence>
<keyword evidence="6 8" id="KW-1133">Transmembrane helix</keyword>
<feature type="transmembrane region" description="Helical" evidence="8">
    <location>
        <begin position="524"/>
        <end position="549"/>
    </location>
</feature>
<keyword evidence="2 8" id="KW-0813">Transport</keyword>
<name>A0A0J9BM88_9FIRM</name>
<feature type="transmembrane region" description="Helical" evidence="8">
    <location>
        <begin position="352"/>
        <end position="378"/>
    </location>
</feature>
<reference evidence="10 11" key="1">
    <citation type="submission" date="2011-04" db="EMBL/GenBank/DDBJ databases">
        <title>The Genome Sequence of Clostridium citroniae WAL-19142.</title>
        <authorList>
            <consortium name="The Broad Institute Genome Sequencing Platform"/>
            <person name="Earl A."/>
            <person name="Ward D."/>
            <person name="Feldgarden M."/>
            <person name="Gevers D."/>
            <person name="Warren Y.A."/>
            <person name="Tyrrell K.L."/>
            <person name="Citron D.M."/>
            <person name="Goldstein E.J."/>
            <person name="Daigneault M."/>
            <person name="Allen-Vercoe E."/>
            <person name="Young S.K."/>
            <person name="Zeng Q."/>
            <person name="Gargeya S."/>
            <person name="Fitzgerald M."/>
            <person name="Haas B."/>
            <person name="Abouelleil A."/>
            <person name="Alvarado L."/>
            <person name="Arachchi H.M."/>
            <person name="Berlin A."/>
            <person name="Brown A."/>
            <person name="Chapman S.B."/>
            <person name="Chen Z."/>
            <person name="Dunbar C."/>
            <person name="Freedman E."/>
            <person name="Gearin G."/>
            <person name="Gellesch M."/>
            <person name="Goldberg J."/>
            <person name="Griggs A."/>
            <person name="Gujja S."/>
            <person name="Heilman E.R."/>
            <person name="Heiman D."/>
            <person name="Howarth C."/>
            <person name="Larson L."/>
            <person name="Lui A."/>
            <person name="MacDonald P.J."/>
            <person name="Mehta T."/>
            <person name="Montmayeur A."/>
            <person name="Murphy C."/>
            <person name="Neiman D."/>
            <person name="Pearson M."/>
            <person name="Priest M."/>
            <person name="Roberts A."/>
            <person name="Saif S."/>
            <person name="Shea T."/>
            <person name="Shenoy N."/>
            <person name="Sisk P."/>
            <person name="Stolte C."/>
            <person name="Sykes S."/>
            <person name="White J."/>
            <person name="Yandava C."/>
            <person name="Wortman J."/>
            <person name="Nusbaum C."/>
            <person name="Birren B."/>
        </authorList>
    </citation>
    <scope>NUCLEOTIDE SEQUENCE [LARGE SCALE GENOMIC DNA]</scope>
    <source>
        <strain evidence="10 11">WAL-19142</strain>
    </source>
</reference>
<feature type="transmembrane region" description="Helical" evidence="8">
    <location>
        <begin position="64"/>
        <end position="86"/>
    </location>
</feature>
<feature type="transmembrane region" description="Helical" evidence="8">
    <location>
        <begin position="295"/>
        <end position="316"/>
    </location>
</feature>
<feature type="transmembrane region" description="Helical" evidence="8">
    <location>
        <begin position="98"/>
        <end position="118"/>
    </location>
</feature>
<dbReference type="SUPFAM" id="SSF161098">
    <property type="entry name" value="MetI-like"/>
    <property type="match status" value="2"/>
</dbReference>
<feature type="transmembrane region" description="Helical" evidence="8">
    <location>
        <begin position="138"/>
        <end position="161"/>
    </location>
</feature>
<feature type="domain" description="ABC transmembrane type-1" evidence="9">
    <location>
        <begin position="60"/>
        <end position="265"/>
    </location>
</feature>
<dbReference type="Gene3D" id="1.10.3720.10">
    <property type="entry name" value="MetI-like"/>
    <property type="match status" value="2"/>
</dbReference>
<evidence type="ECO:0000313" key="11">
    <source>
        <dbReference type="Proteomes" id="UP000037392"/>
    </source>
</evidence>
<dbReference type="OrthoDB" id="9795403at2"/>
<dbReference type="PATRIC" id="fig|742734.4.peg.312"/>
<dbReference type="GO" id="GO:0055085">
    <property type="term" value="P:transmembrane transport"/>
    <property type="evidence" value="ECO:0007669"/>
    <property type="project" value="InterPro"/>
</dbReference>
<feature type="transmembrane region" description="Helical" evidence="8">
    <location>
        <begin position="398"/>
        <end position="415"/>
    </location>
</feature>
<keyword evidence="3" id="KW-1003">Cell membrane</keyword>
<feature type="transmembrane region" description="Helical" evidence="8">
    <location>
        <begin position="427"/>
        <end position="445"/>
    </location>
</feature>
<feature type="domain" description="ABC transmembrane type-1" evidence="9">
    <location>
        <begin position="353"/>
        <end position="545"/>
    </location>
</feature>
<dbReference type="GeneID" id="93163768"/>
<dbReference type="InterPro" id="IPR035906">
    <property type="entry name" value="MetI-like_sf"/>
</dbReference>
<dbReference type="InterPro" id="IPR000515">
    <property type="entry name" value="MetI-like"/>
</dbReference>
<feature type="transmembrane region" description="Helical" evidence="8">
    <location>
        <begin position="485"/>
        <end position="504"/>
    </location>
</feature>
<evidence type="ECO:0000256" key="8">
    <source>
        <dbReference type="RuleBase" id="RU363032"/>
    </source>
</evidence>
<accession>A0A0J9BM88</accession>
<dbReference type="Proteomes" id="UP000037392">
    <property type="component" value="Unassembled WGS sequence"/>
</dbReference>
<sequence length="553" mass="60411">MKQSDNWKHRGPLCMLGLLLAILIVCPLVMIFARAVIPDGRFDLSGAWAAVSDRDNLNTIFNSLVLGACVTALSTAIAAPLAYLFARTSLARARWLDIVFMIPFMTPPYIASMGWILFMQKKGLFQQLFPGSGSISEGFFSFGGLVLTMSLHVFPFMLTILKNAMLNIPASLEESGAVFGAGFRQRLEKIFMPLLSGNYAIAALLVFVKTLSEYGTPSTLGRRIGFYVFTTDIHRHATTAPVDFGKAASLSSVLVGICLVLWWVQNYITVKKSYRLVSGKGSRSHMTELKGGKGFLAWFYVIFVLAVAVGIPYFSVISTSLIKLRGYGLAAGNFTVRHYVDLFMKNPKGCQALINSLGLAAGSATIAAVLGTMTVTAVRRSSRKAGKALEAVSLLPEMLPGIVLVIGIMLFWNAVYKVVPLYNTMGIMILAYVALFLPYTIQYVTSSFTQINDNLIWAGRTFGGAPSYVFLHITLPLIMKGVATGWMMTFIIAFRELVTASLIAPPNTLVVSTFIMREFEQGSVSVGMAMAVLCMLFTTAALVLLNLVLDRRR</sequence>
<dbReference type="PANTHER" id="PTHR43357">
    <property type="entry name" value="INNER MEMBRANE ABC TRANSPORTER PERMEASE PROTEIN YDCV"/>
    <property type="match status" value="1"/>
</dbReference>
<dbReference type="PROSITE" id="PS50928">
    <property type="entry name" value="ABC_TM1"/>
    <property type="match status" value="2"/>
</dbReference>
<evidence type="ECO:0000256" key="1">
    <source>
        <dbReference type="ARBA" id="ARBA00004429"/>
    </source>
</evidence>
<dbReference type="AlphaFoldDB" id="A0A0J9BM88"/>
<proteinExistence type="inferred from homology"/>
<protein>
    <recommendedName>
        <fullName evidence="9">ABC transmembrane type-1 domain-containing protein</fullName>
    </recommendedName>
</protein>
<dbReference type="Pfam" id="PF00528">
    <property type="entry name" value="BPD_transp_1"/>
    <property type="match status" value="2"/>
</dbReference>
<feature type="transmembrane region" description="Helical" evidence="8">
    <location>
        <begin position="247"/>
        <end position="264"/>
    </location>
</feature>
<organism evidence="10 11">
    <name type="scientific">[Clostridium] citroniae WAL-19142</name>
    <dbReference type="NCBI Taxonomy" id="742734"/>
    <lineage>
        <taxon>Bacteria</taxon>
        <taxon>Bacillati</taxon>
        <taxon>Bacillota</taxon>
        <taxon>Clostridia</taxon>
        <taxon>Lachnospirales</taxon>
        <taxon>Lachnospiraceae</taxon>
        <taxon>Enterocloster</taxon>
    </lineage>
</organism>
<comment type="similarity">
    <text evidence="8">Belongs to the binding-protein-dependent transport system permease family.</text>
</comment>
<evidence type="ECO:0000313" key="10">
    <source>
        <dbReference type="EMBL" id="KMW13369.1"/>
    </source>
</evidence>
<keyword evidence="5 8" id="KW-0812">Transmembrane</keyword>
<dbReference type="GO" id="GO:0005886">
    <property type="term" value="C:plasma membrane"/>
    <property type="evidence" value="ECO:0007669"/>
    <property type="project" value="UniProtKB-SubCell"/>
</dbReference>
<comment type="subcellular location">
    <subcellularLocation>
        <location evidence="1">Cell inner membrane</location>
        <topology evidence="1">Multi-pass membrane protein</topology>
    </subcellularLocation>
    <subcellularLocation>
        <location evidence="8">Cell membrane</location>
        <topology evidence="8">Multi-pass membrane protein</topology>
    </subcellularLocation>
</comment>
<keyword evidence="7 8" id="KW-0472">Membrane</keyword>
<dbReference type="CDD" id="cd06261">
    <property type="entry name" value="TM_PBP2"/>
    <property type="match status" value="2"/>
</dbReference>
<evidence type="ECO:0000256" key="7">
    <source>
        <dbReference type="ARBA" id="ARBA00023136"/>
    </source>
</evidence>
<evidence type="ECO:0000256" key="5">
    <source>
        <dbReference type="ARBA" id="ARBA00022692"/>
    </source>
</evidence>
<dbReference type="EMBL" id="ADLK01000045">
    <property type="protein sequence ID" value="KMW13369.1"/>
    <property type="molecule type" value="Genomic_DNA"/>
</dbReference>
<evidence type="ECO:0000256" key="6">
    <source>
        <dbReference type="ARBA" id="ARBA00022989"/>
    </source>
</evidence>
<evidence type="ECO:0000259" key="9">
    <source>
        <dbReference type="PROSITE" id="PS50928"/>
    </source>
</evidence>
<evidence type="ECO:0000256" key="3">
    <source>
        <dbReference type="ARBA" id="ARBA00022475"/>
    </source>
</evidence>
<evidence type="ECO:0000256" key="4">
    <source>
        <dbReference type="ARBA" id="ARBA00022519"/>
    </source>
</evidence>